<protein>
    <submittedName>
        <fullName evidence="4">HMCN</fullName>
    </submittedName>
</protein>
<dbReference type="SUPFAM" id="SSF63825">
    <property type="entry name" value="YWTD domain"/>
    <property type="match status" value="1"/>
</dbReference>
<dbReference type="InterPro" id="IPR011042">
    <property type="entry name" value="6-blade_b-propeller_TolB-like"/>
</dbReference>
<sequence>MKSTRDLLCKTMVTLCFLGSSYQNTLLFSTNDFIKEFDLDSGNVTVLASGVDYVFSMDYDYQHGFVYIARYYQKDIQKFNYTLVENITLETVIVTEYYPVGVAIDPVDYHVYWTEMFSSSRRIRRCNFDGTNPVIILDEESPWAISLDLINRWIYFGTVIGTIGRLEMNGTSKQNIIPQGIGYVSDLSIDMNLGYIYWLEYDTGDLKSADINGSNVNFVFDGNSSNSEHGLDVDDKYIYFSSIKQLLRINKFHEKEPYVLLNATETIYSVLMYKTKGNYVKVQPGPYSVQYSKDITLICEIFSNYYQTCSGYWRRDQHDLEYTVCKNASCQLILTISDATFEDSGQYTCHVECWTWSGQSAVVNLTVYGGVPIVDVGDTIYSAEYGEKITLFCNMTSNPPVTKVYWEKVVNDTKNVLNNWTVGIQGASVDAPSLIIVHSTTADIGNYTCVATNGVGTGKSKATTLEVIGELPTVSVISSLTPVKYGERVNIFCFVNAYPIPTNVYWEKISNGITKVISNGTDGTDGITVENPSLILLHATDSDSGHYKCFAVNEFGLGYSSSVKLTVIGGLPEVSVPSLTHLTGTGYTITITCSVKNAFPDVSSVYWQRYLHGSTTIIRSTSIGIKGVTAENPSLIIPSAMESMTSEYTCFAENSVGTGSSLPAKLTGRKINKLEVFQKEFKHIVSTLLFYYTHSTTQCLHKYE</sequence>
<dbReference type="EMBL" id="CACVKT020005250">
    <property type="protein sequence ID" value="CAC5394045.1"/>
    <property type="molecule type" value="Genomic_DNA"/>
</dbReference>
<feature type="domain" description="Ig-like" evidence="3">
    <location>
        <begin position="257"/>
        <end position="366"/>
    </location>
</feature>
<dbReference type="OrthoDB" id="6045895at2759"/>
<dbReference type="AlphaFoldDB" id="A0A6J8CCH3"/>
<dbReference type="PROSITE" id="PS50835">
    <property type="entry name" value="IG_LIKE"/>
    <property type="match status" value="4"/>
</dbReference>
<dbReference type="GO" id="GO:0007156">
    <property type="term" value="P:homophilic cell adhesion via plasma membrane adhesion molecules"/>
    <property type="evidence" value="ECO:0007669"/>
    <property type="project" value="TreeGrafter"/>
</dbReference>
<dbReference type="GO" id="GO:0050808">
    <property type="term" value="P:synapse organization"/>
    <property type="evidence" value="ECO:0007669"/>
    <property type="project" value="TreeGrafter"/>
</dbReference>
<keyword evidence="1" id="KW-0732">Signal</keyword>
<dbReference type="PANTHER" id="PTHR45080">
    <property type="entry name" value="CONTACTIN 5"/>
    <property type="match status" value="1"/>
</dbReference>
<dbReference type="InterPro" id="IPR013783">
    <property type="entry name" value="Ig-like_fold"/>
</dbReference>
<dbReference type="PANTHER" id="PTHR45080:SF8">
    <property type="entry name" value="IG-LIKE DOMAIN-CONTAINING PROTEIN"/>
    <property type="match status" value="1"/>
</dbReference>
<feature type="domain" description="Ig-like" evidence="3">
    <location>
        <begin position="472"/>
        <end position="566"/>
    </location>
</feature>
<dbReference type="SMART" id="SM00408">
    <property type="entry name" value="IGc2"/>
    <property type="match status" value="3"/>
</dbReference>
<dbReference type="Pfam" id="PF07679">
    <property type="entry name" value="I-set"/>
    <property type="match status" value="1"/>
</dbReference>
<proteinExistence type="predicted"/>
<evidence type="ECO:0000313" key="5">
    <source>
        <dbReference type="Proteomes" id="UP000507470"/>
    </source>
</evidence>
<dbReference type="GO" id="GO:0005886">
    <property type="term" value="C:plasma membrane"/>
    <property type="evidence" value="ECO:0007669"/>
    <property type="project" value="TreeGrafter"/>
</dbReference>
<dbReference type="InterPro" id="IPR003598">
    <property type="entry name" value="Ig_sub2"/>
</dbReference>
<keyword evidence="5" id="KW-1185">Reference proteome</keyword>
<evidence type="ECO:0000313" key="4">
    <source>
        <dbReference type="EMBL" id="CAC5394045.1"/>
    </source>
</evidence>
<dbReference type="InterPro" id="IPR013098">
    <property type="entry name" value="Ig_I-set"/>
</dbReference>
<dbReference type="Gene3D" id="2.120.10.30">
    <property type="entry name" value="TolB, C-terminal domain"/>
    <property type="match status" value="1"/>
</dbReference>
<dbReference type="Gene3D" id="2.60.40.10">
    <property type="entry name" value="Immunoglobulins"/>
    <property type="match status" value="4"/>
</dbReference>
<evidence type="ECO:0000256" key="2">
    <source>
        <dbReference type="ARBA" id="ARBA00023157"/>
    </source>
</evidence>
<name>A0A6J8CCH3_MYTCO</name>
<evidence type="ECO:0000259" key="3">
    <source>
        <dbReference type="PROSITE" id="PS50835"/>
    </source>
</evidence>
<dbReference type="InterPro" id="IPR050958">
    <property type="entry name" value="Cell_Adh-Cytoskel_Orgn"/>
</dbReference>
<feature type="domain" description="Ig-like" evidence="3">
    <location>
        <begin position="572"/>
        <end position="667"/>
    </location>
</feature>
<dbReference type="GO" id="GO:0008046">
    <property type="term" value="F:axon guidance receptor activity"/>
    <property type="evidence" value="ECO:0007669"/>
    <property type="project" value="TreeGrafter"/>
</dbReference>
<organism evidence="4 5">
    <name type="scientific">Mytilus coruscus</name>
    <name type="common">Sea mussel</name>
    <dbReference type="NCBI Taxonomy" id="42192"/>
    <lineage>
        <taxon>Eukaryota</taxon>
        <taxon>Metazoa</taxon>
        <taxon>Spiralia</taxon>
        <taxon>Lophotrochozoa</taxon>
        <taxon>Mollusca</taxon>
        <taxon>Bivalvia</taxon>
        <taxon>Autobranchia</taxon>
        <taxon>Pteriomorphia</taxon>
        <taxon>Mytilida</taxon>
        <taxon>Mytiloidea</taxon>
        <taxon>Mytilidae</taxon>
        <taxon>Mytilinae</taxon>
        <taxon>Mytilus</taxon>
    </lineage>
</organism>
<dbReference type="InterPro" id="IPR007110">
    <property type="entry name" value="Ig-like_dom"/>
</dbReference>
<gene>
    <name evidence="4" type="ORF">MCOR_28848</name>
</gene>
<dbReference type="SMART" id="SM00409">
    <property type="entry name" value="IG"/>
    <property type="match status" value="4"/>
</dbReference>
<keyword evidence="2" id="KW-1015">Disulfide bond</keyword>
<accession>A0A6J8CCH3</accession>
<dbReference type="Pfam" id="PF13927">
    <property type="entry name" value="Ig_3"/>
    <property type="match status" value="2"/>
</dbReference>
<dbReference type="SUPFAM" id="SSF48726">
    <property type="entry name" value="Immunoglobulin"/>
    <property type="match status" value="4"/>
</dbReference>
<dbReference type="InterPro" id="IPR003599">
    <property type="entry name" value="Ig_sub"/>
</dbReference>
<dbReference type="Proteomes" id="UP000507470">
    <property type="component" value="Unassembled WGS sequence"/>
</dbReference>
<dbReference type="InterPro" id="IPR036179">
    <property type="entry name" value="Ig-like_dom_sf"/>
</dbReference>
<dbReference type="GO" id="GO:0030424">
    <property type="term" value="C:axon"/>
    <property type="evidence" value="ECO:0007669"/>
    <property type="project" value="TreeGrafter"/>
</dbReference>
<dbReference type="SMART" id="SM00135">
    <property type="entry name" value="LY"/>
    <property type="match status" value="3"/>
</dbReference>
<dbReference type="InterPro" id="IPR000033">
    <property type="entry name" value="LDLR_classB_rpt"/>
</dbReference>
<dbReference type="GO" id="GO:0043025">
    <property type="term" value="C:neuronal cell body"/>
    <property type="evidence" value="ECO:0007669"/>
    <property type="project" value="TreeGrafter"/>
</dbReference>
<feature type="domain" description="Ig-like" evidence="3">
    <location>
        <begin position="372"/>
        <end position="466"/>
    </location>
</feature>
<evidence type="ECO:0000256" key="1">
    <source>
        <dbReference type="ARBA" id="ARBA00022729"/>
    </source>
</evidence>
<reference evidence="4 5" key="1">
    <citation type="submission" date="2020-06" db="EMBL/GenBank/DDBJ databases">
        <authorList>
            <person name="Li R."/>
            <person name="Bekaert M."/>
        </authorList>
    </citation>
    <scope>NUCLEOTIDE SEQUENCE [LARGE SCALE GENOMIC DNA]</scope>
    <source>
        <strain evidence="5">wild</strain>
    </source>
</reference>